<dbReference type="PANTHER" id="PTHR35867:SF1">
    <property type="entry name" value="PROTEIN RSEC"/>
    <property type="match status" value="1"/>
</dbReference>
<organism evidence="2 3">
    <name type="scientific">Guopingia tenuis</name>
    <dbReference type="NCBI Taxonomy" id="2763656"/>
    <lineage>
        <taxon>Bacteria</taxon>
        <taxon>Bacillati</taxon>
        <taxon>Bacillota</taxon>
        <taxon>Clostridia</taxon>
        <taxon>Christensenellales</taxon>
        <taxon>Christensenellaceae</taxon>
        <taxon>Guopingia</taxon>
    </lineage>
</organism>
<evidence type="ECO:0000313" key="3">
    <source>
        <dbReference type="Proteomes" id="UP000617951"/>
    </source>
</evidence>
<dbReference type="RefSeq" id="WP_249279573.1">
    <property type="nucleotide sequence ID" value="NZ_JACRSS010000001.1"/>
</dbReference>
<keyword evidence="3" id="KW-1185">Reference proteome</keyword>
<dbReference type="InterPro" id="IPR026268">
    <property type="entry name" value="RseC"/>
</dbReference>
<sequence>MIERGVVSRVEGETAYVVFKRSSACGKCQACGMLKDMSEITVDVKNTLRAAPGDRVEIEFSSGNSLRSSLIAYGIPLLFLVIGVFLGYYISNTMQISMPGDILAALLGLGLTAAAFGILHILEPRFRRRLKNTFRMVAVEKSGEVMQNGYENTDG</sequence>
<name>A0A926DFH2_9FIRM</name>
<dbReference type="PANTHER" id="PTHR35867">
    <property type="entry name" value="PROTEIN RSEC"/>
    <property type="match status" value="1"/>
</dbReference>
<keyword evidence="1" id="KW-1133">Transmembrane helix</keyword>
<proteinExistence type="predicted"/>
<protein>
    <submittedName>
        <fullName evidence="2">SoxR reducing system RseC family protein</fullName>
    </submittedName>
</protein>
<reference evidence="2" key="1">
    <citation type="submission" date="2020-08" db="EMBL/GenBank/DDBJ databases">
        <title>Genome public.</title>
        <authorList>
            <person name="Liu C."/>
            <person name="Sun Q."/>
        </authorList>
    </citation>
    <scope>NUCLEOTIDE SEQUENCE</scope>
    <source>
        <strain evidence="2">NSJ-63</strain>
    </source>
</reference>
<dbReference type="InterPro" id="IPR007359">
    <property type="entry name" value="SigmaE_reg_RseC_MucC"/>
</dbReference>
<dbReference type="AlphaFoldDB" id="A0A926DFH2"/>
<dbReference type="EMBL" id="JACRSS010000001">
    <property type="protein sequence ID" value="MBC8537698.1"/>
    <property type="molecule type" value="Genomic_DNA"/>
</dbReference>
<comment type="caution">
    <text evidence="2">The sequence shown here is derived from an EMBL/GenBank/DDBJ whole genome shotgun (WGS) entry which is preliminary data.</text>
</comment>
<feature type="transmembrane region" description="Helical" evidence="1">
    <location>
        <begin position="102"/>
        <end position="122"/>
    </location>
</feature>
<dbReference type="Pfam" id="PF04246">
    <property type="entry name" value="RseC_MucC"/>
    <property type="match status" value="1"/>
</dbReference>
<evidence type="ECO:0000313" key="2">
    <source>
        <dbReference type="EMBL" id="MBC8537698.1"/>
    </source>
</evidence>
<keyword evidence="1" id="KW-0812">Transmembrane</keyword>
<keyword evidence="1" id="KW-0472">Membrane</keyword>
<feature type="transmembrane region" description="Helical" evidence="1">
    <location>
        <begin position="70"/>
        <end position="90"/>
    </location>
</feature>
<dbReference type="PIRSF" id="PIRSF004923">
    <property type="entry name" value="RseC"/>
    <property type="match status" value="1"/>
</dbReference>
<evidence type="ECO:0000256" key="1">
    <source>
        <dbReference type="SAM" id="Phobius"/>
    </source>
</evidence>
<dbReference type="Proteomes" id="UP000617951">
    <property type="component" value="Unassembled WGS sequence"/>
</dbReference>
<accession>A0A926DFH2</accession>
<gene>
    <name evidence="2" type="ORF">H8693_01975</name>
</gene>